<proteinExistence type="predicted"/>
<sequence>MILFTFTNIPLTTFLQCFHKQCYHLSFALTVFLLNTQQSLIATDTEIQRRLLFCRDEKMTAMASLWLVPFRKAKWCASQFLQQWSGVQGANLETSARLALMRSL</sequence>
<evidence type="ECO:0000313" key="2">
    <source>
        <dbReference type="Proteomes" id="UP001054837"/>
    </source>
</evidence>
<evidence type="ECO:0000313" key="1">
    <source>
        <dbReference type="EMBL" id="GIY53375.1"/>
    </source>
</evidence>
<organism evidence="1 2">
    <name type="scientific">Caerostris darwini</name>
    <dbReference type="NCBI Taxonomy" id="1538125"/>
    <lineage>
        <taxon>Eukaryota</taxon>
        <taxon>Metazoa</taxon>
        <taxon>Ecdysozoa</taxon>
        <taxon>Arthropoda</taxon>
        <taxon>Chelicerata</taxon>
        <taxon>Arachnida</taxon>
        <taxon>Araneae</taxon>
        <taxon>Araneomorphae</taxon>
        <taxon>Entelegynae</taxon>
        <taxon>Araneoidea</taxon>
        <taxon>Araneidae</taxon>
        <taxon>Caerostris</taxon>
    </lineage>
</organism>
<dbReference type="EMBL" id="BPLQ01010754">
    <property type="protein sequence ID" value="GIY53375.1"/>
    <property type="molecule type" value="Genomic_DNA"/>
</dbReference>
<evidence type="ECO:0008006" key="3">
    <source>
        <dbReference type="Google" id="ProtNLM"/>
    </source>
</evidence>
<gene>
    <name evidence="1" type="ORF">CDAR_39801</name>
</gene>
<protein>
    <recommendedName>
        <fullName evidence="3">Secreted protein</fullName>
    </recommendedName>
</protein>
<dbReference type="AlphaFoldDB" id="A0AAV4U6M5"/>
<dbReference type="Proteomes" id="UP001054837">
    <property type="component" value="Unassembled WGS sequence"/>
</dbReference>
<reference evidence="1 2" key="1">
    <citation type="submission" date="2021-06" db="EMBL/GenBank/DDBJ databases">
        <title>Caerostris darwini draft genome.</title>
        <authorList>
            <person name="Kono N."/>
            <person name="Arakawa K."/>
        </authorList>
    </citation>
    <scope>NUCLEOTIDE SEQUENCE [LARGE SCALE GENOMIC DNA]</scope>
</reference>
<keyword evidence="2" id="KW-1185">Reference proteome</keyword>
<name>A0AAV4U6M5_9ARAC</name>
<comment type="caution">
    <text evidence="1">The sequence shown here is derived from an EMBL/GenBank/DDBJ whole genome shotgun (WGS) entry which is preliminary data.</text>
</comment>
<accession>A0AAV4U6M5</accession>